<reference evidence="3 4" key="1">
    <citation type="journal article" date="2023" name="Nat. Commun.">
        <title>Origin of minicircular mitochondrial genomes in red algae.</title>
        <authorList>
            <person name="Lee Y."/>
            <person name="Cho C.H."/>
            <person name="Lee Y.M."/>
            <person name="Park S.I."/>
            <person name="Yang J.H."/>
            <person name="West J.A."/>
            <person name="Bhattacharya D."/>
            <person name="Yoon H.S."/>
        </authorList>
    </citation>
    <scope>NUCLEOTIDE SEQUENCE [LARGE SCALE GENOMIC DNA]</scope>
    <source>
        <strain evidence="3 4">CCMP1338</strain>
        <tissue evidence="3">Whole cell</tissue>
    </source>
</reference>
<dbReference type="EMBL" id="JAMWBK010000002">
    <property type="protein sequence ID" value="KAJ8908075.1"/>
    <property type="molecule type" value="Genomic_DNA"/>
</dbReference>
<evidence type="ECO:0000313" key="4">
    <source>
        <dbReference type="Proteomes" id="UP001157974"/>
    </source>
</evidence>
<dbReference type="PANTHER" id="PTHR34126">
    <property type="entry name" value="PEROXISOME BIOGENESIS PROTEIN 22"/>
    <property type="match status" value="1"/>
</dbReference>
<dbReference type="InterPro" id="IPR037485">
    <property type="entry name" value="PEX22"/>
</dbReference>
<dbReference type="GO" id="GO:0007031">
    <property type="term" value="P:peroxisome organization"/>
    <property type="evidence" value="ECO:0007669"/>
    <property type="project" value="InterPro"/>
</dbReference>
<proteinExistence type="predicted"/>
<evidence type="ECO:0008006" key="5">
    <source>
        <dbReference type="Google" id="ProtNLM"/>
    </source>
</evidence>
<dbReference type="AlphaFoldDB" id="A0AAV8UZN2"/>
<evidence type="ECO:0000256" key="2">
    <source>
        <dbReference type="SAM" id="Phobius"/>
    </source>
</evidence>
<dbReference type="Pfam" id="PF22978">
    <property type="entry name" value="HAD_Pex22"/>
    <property type="match status" value="1"/>
</dbReference>
<protein>
    <recommendedName>
        <fullName evidence="5">Peroxisome biogenesis protein 22</fullName>
    </recommendedName>
</protein>
<feature type="region of interest" description="Disordered" evidence="1">
    <location>
        <begin position="52"/>
        <end position="73"/>
    </location>
</feature>
<gene>
    <name evidence="3" type="ORF">NDN08_008170</name>
</gene>
<comment type="caution">
    <text evidence="3">The sequence shown here is derived from an EMBL/GenBank/DDBJ whole genome shotgun (WGS) entry which is preliminary data.</text>
</comment>
<keyword evidence="4" id="KW-1185">Reference proteome</keyword>
<evidence type="ECO:0000256" key="1">
    <source>
        <dbReference type="SAM" id="MobiDB-lite"/>
    </source>
</evidence>
<dbReference type="PANTHER" id="PTHR34126:SF1">
    <property type="entry name" value="PEROXISOME BIOGENESIS PROTEIN 22"/>
    <property type="match status" value="1"/>
</dbReference>
<name>A0AAV8UZN2_9RHOD</name>
<evidence type="ECO:0000313" key="3">
    <source>
        <dbReference type="EMBL" id="KAJ8908075.1"/>
    </source>
</evidence>
<keyword evidence="2" id="KW-0812">Transmembrane</keyword>
<dbReference type="Proteomes" id="UP001157974">
    <property type="component" value="Unassembled WGS sequence"/>
</dbReference>
<feature type="compositionally biased region" description="Polar residues" evidence="1">
    <location>
        <begin position="52"/>
        <end position="69"/>
    </location>
</feature>
<accession>A0AAV8UZN2</accession>
<keyword evidence="2" id="KW-1133">Transmembrane helix</keyword>
<feature type="transmembrane region" description="Helical" evidence="2">
    <location>
        <begin position="20"/>
        <end position="43"/>
    </location>
</feature>
<organism evidence="3 4">
    <name type="scientific">Rhodosorus marinus</name>
    <dbReference type="NCBI Taxonomy" id="101924"/>
    <lineage>
        <taxon>Eukaryota</taxon>
        <taxon>Rhodophyta</taxon>
        <taxon>Stylonematophyceae</taxon>
        <taxon>Stylonematales</taxon>
        <taxon>Stylonemataceae</taxon>
        <taxon>Rhodosorus</taxon>
    </lineage>
</organism>
<sequence length="222" mass="24616">MRRWVIQHVLSLQTHFKVIVNRIGGLPLFLFVIAGAAMVYSMLRKRRLASGSDPQISRTGRSSSLATDSRGSRGLDGVRRITVGLDTSIPVVLQRDKASGLMSLDKSTLASFSKLVSRFDVFIIVRVDDDESEEKVHEAFKASGLFQHGLNPLKIIFCETPVGRVSSVRQLEPHLHVDCDLVIVSELQRFIRKLLYVNVEGSGSSSIGSNVMECTSLDKLFE</sequence>
<keyword evidence="2" id="KW-0472">Membrane</keyword>